<dbReference type="eggNOG" id="ENOG5031IY3">
    <property type="taxonomic scope" value="Bacteria"/>
</dbReference>
<dbReference type="EMBL" id="AZDU01000037">
    <property type="protein sequence ID" value="KRL00699.1"/>
    <property type="molecule type" value="Genomic_DNA"/>
</dbReference>
<gene>
    <name evidence="1" type="ORF">FC20_GL001169</name>
</gene>
<sequence>MKKIIEAETMAANGVDQEMVKLATGMGKPMPVQLSKAEAEKEATKDMLLANGVDEEMAELASEA</sequence>
<reference evidence="1 2" key="1">
    <citation type="journal article" date="2015" name="Genome Announc.">
        <title>Expanding the biotechnology potential of lactobacilli through comparative genomics of 213 strains and associated genera.</title>
        <authorList>
            <person name="Sun Z."/>
            <person name="Harris H.M."/>
            <person name="McCann A."/>
            <person name="Guo C."/>
            <person name="Argimon S."/>
            <person name="Zhang W."/>
            <person name="Yang X."/>
            <person name="Jeffery I.B."/>
            <person name="Cooney J.C."/>
            <person name="Kagawa T.F."/>
            <person name="Liu W."/>
            <person name="Song Y."/>
            <person name="Salvetti E."/>
            <person name="Wrobel A."/>
            <person name="Rasinkangas P."/>
            <person name="Parkhill J."/>
            <person name="Rea M.C."/>
            <person name="O'Sullivan O."/>
            <person name="Ritari J."/>
            <person name="Douillard F.P."/>
            <person name="Paul Ross R."/>
            <person name="Yang R."/>
            <person name="Briner A.E."/>
            <person name="Felis G.E."/>
            <person name="de Vos W.M."/>
            <person name="Barrangou R."/>
            <person name="Klaenhammer T.R."/>
            <person name="Caufield P.W."/>
            <person name="Cui Y."/>
            <person name="Zhang H."/>
            <person name="O'Toole P.W."/>
        </authorList>
    </citation>
    <scope>NUCLEOTIDE SEQUENCE [LARGE SCALE GENOMIC DNA]</scope>
    <source>
        <strain evidence="1 2">DSM 19284</strain>
    </source>
</reference>
<keyword evidence="2" id="KW-1185">Reference proteome</keyword>
<comment type="caution">
    <text evidence="1">The sequence shown here is derived from an EMBL/GenBank/DDBJ whole genome shotgun (WGS) entry which is preliminary data.</text>
</comment>
<protein>
    <submittedName>
        <fullName evidence="1">Uncharacterized protein</fullName>
    </submittedName>
</protein>
<accession>A0A0R1M8X2</accession>
<dbReference type="Proteomes" id="UP000051074">
    <property type="component" value="Unassembled WGS sequence"/>
</dbReference>
<evidence type="ECO:0000313" key="2">
    <source>
        <dbReference type="Proteomes" id="UP000051074"/>
    </source>
</evidence>
<dbReference type="RefSeq" id="WP_236697648.1">
    <property type="nucleotide sequence ID" value="NZ_AZDU01000037.1"/>
</dbReference>
<dbReference type="PATRIC" id="fig|1293597.4.peg.1253"/>
<name>A0A0R1M8X2_9LACO</name>
<evidence type="ECO:0000313" key="1">
    <source>
        <dbReference type="EMBL" id="KRL00699.1"/>
    </source>
</evidence>
<dbReference type="AlphaFoldDB" id="A0A0R1M8X2"/>
<dbReference type="STRING" id="1293597.FC20_GL001169"/>
<organism evidence="1 2">
    <name type="scientific">Lactobacillus equicursoris DSM 19284 = JCM 14600 = CIP 110162</name>
    <dbReference type="NCBI Taxonomy" id="1293597"/>
    <lineage>
        <taxon>Bacteria</taxon>
        <taxon>Bacillati</taxon>
        <taxon>Bacillota</taxon>
        <taxon>Bacilli</taxon>
        <taxon>Lactobacillales</taxon>
        <taxon>Lactobacillaceae</taxon>
        <taxon>Lactobacillus</taxon>
    </lineage>
</organism>
<proteinExistence type="predicted"/>